<keyword evidence="3" id="KW-1003">Cell membrane</keyword>
<feature type="transmembrane region" description="Helical" evidence="8">
    <location>
        <begin position="58"/>
        <end position="79"/>
    </location>
</feature>
<evidence type="ECO:0000256" key="6">
    <source>
        <dbReference type="ARBA" id="ARBA00023065"/>
    </source>
</evidence>
<dbReference type="Proteomes" id="UP001429357">
    <property type="component" value="Unassembled WGS sequence"/>
</dbReference>
<sequence length="473" mass="53572">MDHYKRFWDLKARKLRHFIANNVSSIQIIVTYYVIMTVISLILFYLPLFREPDSYGQVTFMDMLFMAISTVSVTGLSTFDINSVFNDRGVILLEVLFQIGGLGIMMISTFFFIVSKRRISLKQRQLIMTDMNQPRLSGIVRLIRITFSMLLVAQLIFGAFFSIYFMVQGHYQSWRDAIFYGFYQAISAVTNSGFDVTGDSITPFAHDYFFLICIMFLIFLGGIGFPVLMDFHEWLHYKLKRKKGQARLPFRFSLFTKIAVLAFVVLFVGGTVIIWLLEKNHLFSDLSGFGAWVNSAFYSMTTRNAGLQIHHLTDFQVTTLIIFAILMFIGCSPSSVGGGIRTTTMAIIGLYMFAFLKSEENINIFGRRIPEIDIRKSVVVFMLSMSMCFFAIIFLTATEEEPLIAIIVEVCSAFGTTGLSLGITADLSGVGQAVIAALMFIGRIGMLYTLLLFVPKETRDLGYEYPSEQIIIG</sequence>
<evidence type="ECO:0000256" key="3">
    <source>
        <dbReference type="ARBA" id="ARBA00022475"/>
    </source>
</evidence>
<comment type="caution">
    <text evidence="9">The sequence shown here is derived from an EMBL/GenBank/DDBJ whole genome shotgun (WGS) entry which is preliminary data.</text>
</comment>
<feature type="transmembrane region" description="Helical" evidence="8">
    <location>
        <begin position="208"/>
        <end position="231"/>
    </location>
</feature>
<dbReference type="PANTHER" id="PTHR32024">
    <property type="entry name" value="TRK SYSTEM POTASSIUM UPTAKE PROTEIN TRKG-RELATED"/>
    <property type="match status" value="1"/>
</dbReference>
<feature type="transmembrane region" description="Helical" evidence="8">
    <location>
        <begin position="403"/>
        <end position="421"/>
    </location>
</feature>
<reference evidence="10" key="1">
    <citation type="submission" date="2016-06" db="EMBL/GenBank/DDBJ databases">
        <title>Four novel species of enterococci isolated from chicken manure.</title>
        <authorList>
            <person name="Van Tyne D."/>
        </authorList>
    </citation>
    <scope>NUCLEOTIDE SEQUENCE [LARGE SCALE GENOMIC DNA]</scope>
    <source>
        <strain evidence="10">JM9A</strain>
    </source>
</reference>
<keyword evidence="2" id="KW-0813">Transport</keyword>
<comment type="subcellular location">
    <subcellularLocation>
        <location evidence="1">Cell membrane</location>
        <topology evidence="1">Multi-pass membrane protein</topology>
    </subcellularLocation>
</comment>
<accession>A0ABV0F480</accession>
<name>A0ABV0F480_9ENTE</name>
<organism evidence="9 10">
    <name type="scientific">Enterococcus diestrammenae</name>
    <dbReference type="NCBI Taxonomy" id="1155073"/>
    <lineage>
        <taxon>Bacteria</taxon>
        <taxon>Bacillati</taxon>
        <taxon>Bacillota</taxon>
        <taxon>Bacilli</taxon>
        <taxon>Lactobacillales</taxon>
        <taxon>Enterococcaceae</taxon>
        <taxon>Enterococcus</taxon>
    </lineage>
</organism>
<feature type="transmembrane region" description="Helical" evidence="8">
    <location>
        <begin position="312"/>
        <end position="330"/>
    </location>
</feature>
<dbReference type="RefSeq" id="WP_161869918.1">
    <property type="nucleotide sequence ID" value="NZ_JBMRGR010000001.1"/>
</dbReference>
<keyword evidence="5 8" id="KW-1133">Transmembrane helix</keyword>
<keyword evidence="6" id="KW-0406">Ion transport</keyword>
<feature type="transmembrane region" description="Helical" evidence="8">
    <location>
        <begin position="26"/>
        <end position="46"/>
    </location>
</feature>
<dbReference type="Pfam" id="PF02386">
    <property type="entry name" value="TrkH"/>
    <property type="match status" value="1"/>
</dbReference>
<keyword evidence="7 8" id="KW-0472">Membrane</keyword>
<proteinExistence type="predicted"/>
<dbReference type="EMBL" id="MAEI02000001">
    <property type="protein sequence ID" value="MEO1782874.1"/>
    <property type="molecule type" value="Genomic_DNA"/>
</dbReference>
<keyword evidence="4 8" id="KW-0812">Transmembrane</keyword>
<keyword evidence="10" id="KW-1185">Reference proteome</keyword>
<protein>
    <submittedName>
        <fullName evidence="9">Cation transporter</fullName>
    </submittedName>
</protein>
<feature type="transmembrane region" description="Helical" evidence="8">
    <location>
        <begin position="91"/>
        <end position="114"/>
    </location>
</feature>
<evidence type="ECO:0000256" key="8">
    <source>
        <dbReference type="SAM" id="Phobius"/>
    </source>
</evidence>
<evidence type="ECO:0000256" key="4">
    <source>
        <dbReference type="ARBA" id="ARBA00022692"/>
    </source>
</evidence>
<feature type="transmembrane region" description="Helical" evidence="8">
    <location>
        <begin position="433"/>
        <end position="454"/>
    </location>
</feature>
<evidence type="ECO:0000313" key="10">
    <source>
        <dbReference type="Proteomes" id="UP001429357"/>
    </source>
</evidence>
<dbReference type="InterPro" id="IPR003445">
    <property type="entry name" value="Cat_transpt"/>
</dbReference>
<evidence type="ECO:0000256" key="2">
    <source>
        <dbReference type="ARBA" id="ARBA00022448"/>
    </source>
</evidence>
<dbReference type="PANTHER" id="PTHR32024:SF4">
    <property type="entry name" value="KTR SYSTEM POTASSIUM UPTAKE PROTEIN D"/>
    <property type="match status" value="1"/>
</dbReference>
<evidence type="ECO:0000256" key="7">
    <source>
        <dbReference type="ARBA" id="ARBA00023136"/>
    </source>
</evidence>
<feature type="transmembrane region" description="Helical" evidence="8">
    <location>
        <begin position="377"/>
        <end position="397"/>
    </location>
</feature>
<evidence type="ECO:0000313" key="9">
    <source>
        <dbReference type="EMBL" id="MEO1782874.1"/>
    </source>
</evidence>
<evidence type="ECO:0000256" key="5">
    <source>
        <dbReference type="ARBA" id="ARBA00022989"/>
    </source>
</evidence>
<reference evidence="9 10" key="2">
    <citation type="submission" date="2024-02" db="EMBL/GenBank/DDBJ databases">
        <title>The Genome Sequence of Enterococcus diestrammenae JM9A.</title>
        <authorList>
            <person name="Earl A."/>
            <person name="Manson A."/>
            <person name="Gilmore M."/>
            <person name="Sanders J."/>
            <person name="Shea T."/>
            <person name="Howe W."/>
            <person name="Livny J."/>
            <person name="Cuomo C."/>
            <person name="Neafsey D."/>
            <person name="Birren B."/>
        </authorList>
    </citation>
    <scope>NUCLEOTIDE SEQUENCE [LARGE SCALE GENOMIC DNA]</scope>
    <source>
        <strain evidence="9 10">JM9A</strain>
    </source>
</reference>
<gene>
    <name evidence="9" type="ORF">BAU18_002491</name>
</gene>
<feature type="transmembrane region" description="Helical" evidence="8">
    <location>
        <begin position="145"/>
        <end position="167"/>
    </location>
</feature>
<feature type="transmembrane region" description="Helical" evidence="8">
    <location>
        <begin position="252"/>
        <end position="276"/>
    </location>
</feature>
<evidence type="ECO:0000256" key="1">
    <source>
        <dbReference type="ARBA" id="ARBA00004651"/>
    </source>
</evidence>